<evidence type="ECO:0000313" key="2">
    <source>
        <dbReference type="EMBL" id="VDP71880.1"/>
    </source>
</evidence>
<evidence type="ECO:0000259" key="1">
    <source>
        <dbReference type="Pfam" id="PF25525"/>
    </source>
</evidence>
<sequence length="123" mass="13825">MAISFFFRFGAYQACACSEQEFDLPDVFEAAAAMVQKLMDRQSDEDLRDKILLFFNTENTVEGFKPVYTAQDISQGCVIQILLSGFVKYKTLVAYTDDQIFANRPVFGLECIVTTPTTAIACF</sequence>
<dbReference type="InterPro" id="IPR057764">
    <property type="entry name" value="Ubiquitin_PRKD1-3_N"/>
</dbReference>
<keyword evidence="3" id="KW-1185">Reference proteome</keyword>
<dbReference type="Pfam" id="PF25525">
    <property type="entry name" value="Ubiquitin_PRKD1_N"/>
    <property type="match status" value="1"/>
</dbReference>
<dbReference type="AlphaFoldDB" id="A0A183AB58"/>
<name>A0A183AB58_9TREM</name>
<evidence type="ECO:0000313" key="3">
    <source>
        <dbReference type="Proteomes" id="UP000272942"/>
    </source>
</evidence>
<feature type="domain" description="Serine/threonine-protein kinase D1-3-like ubiquitin-like" evidence="1">
    <location>
        <begin position="3"/>
        <end position="84"/>
    </location>
</feature>
<organism evidence="4">
    <name type="scientific">Echinostoma caproni</name>
    <dbReference type="NCBI Taxonomy" id="27848"/>
    <lineage>
        <taxon>Eukaryota</taxon>
        <taxon>Metazoa</taxon>
        <taxon>Spiralia</taxon>
        <taxon>Lophotrochozoa</taxon>
        <taxon>Platyhelminthes</taxon>
        <taxon>Trematoda</taxon>
        <taxon>Digenea</taxon>
        <taxon>Plagiorchiida</taxon>
        <taxon>Echinostomata</taxon>
        <taxon>Echinostomatoidea</taxon>
        <taxon>Echinostomatidae</taxon>
        <taxon>Echinostoma</taxon>
    </lineage>
</organism>
<dbReference type="OrthoDB" id="10252171at2759"/>
<dbReference type="Proteomes" id="UP000272942">
    <property type="component" value="Unassembled WGS sequence"/>
</dbReference>
<reference evidence="4" key="1">
    <citation type="submission" date="2016-06" db="UniProtKB">
        <authorList>
            <consortium name="WormBaseParasite"/>
        </authorList>
    </citation>
    <scope>IDENTIFICATION</scope>
</reference>
<gene>
    <name evidence="2" type="ORF">ECPE_LOCUS4193</name>
</gene>
<dbReference type="WBParaSite" id="ECPE_0000420101-mRNA-1">
    <property type="protein sequence ID" value="ECPE_0000420101-mRNA-1"/>
    <property type="gene ID" value="ECPE_0000420101"/>
</dbReference>
<proteinExistence type="predicted"/>
<dbReference type="EMBL" id="UZAN01041070">
    <property type="protein sequence ID" value="VDP71880.1"/>
    <property type="molecule type" value="Genomic_DNA"/>
</dbReference>
<evidence type="ECO:0000313" key="4">
    <source>
        <dbReference type="WBParaSite" id="ECPE_0000420101-mRNA-1"/>
    </source>
</evidence>
<reference evidence="2 3" key="2">
    <citation type="submission" date="2018-11" db="EMBL/GenBank/DDBJ databases">
        <authorList>
            <consortium name="Pathogen Informatics"/>
        </authorList>
    </citation>
    <scope>NUCLEOTIDE SEQUENCE [LARGE SCALE GENOMIC DNA]</scope>
    <source>
        <strain evidence="2 3">Egypt</strain>
    </source>
</reference>
<protein>
    <submittedName>
        <fullName evidence="4">COesterase domain-containing protein</fullName>
    </submittedName>
</protein>
<accession>A0A183AB58</accession>